<feature type="transmembrane region" description="Helical" evidence="5">
    <location>
        <begin position="21"/>
        <end position="44"/>
    </location>
</feature>
<comment type="subcellular location">
    <subcellularLocation>
        <location evidence="1">Membrane</location>
        <topology evidence="1">Multi-pass membrane protein</topology>
    </subcellularLocation>
</comment>
<keyword evidence="2 5" id="KW-0812">Transmembrane</keyword>
<keyword evidence="3 5" id="KW-1133">Transmembrane helix</keyword>
<reference evidence="6" key="2">
    <citation type="submission" date="2021-04" db="EMBL/GenBank/DDBJ databases">
        <authorList>
            <person name="Gilroy R."/>
        </authorList>
    </citation>
    <scope>NUCLEOTIDE SEQUENCE</scope>
    <source>
        <strain evidence="6">ChiSjej1B19-5720</strain>
    </source>
</reference>
<dbReference type="AlphaFoldDB" id="A0A9D2LW69"/>
<dbReference type="GO" id="GO:0016020">
    <property type="term" value="C:membrane"/>
    <property type="evidence" value="ECO:0007669"/>
    <property type="project" value="UniProtKB-SubCell"/>
</dbReference>
<evidence type="ECO:0000256" key="3">
    <source>
        <dbReference type="ARBA" id="ARBA00022989"/>
    </source>
</evidence>
<accession>A0A9D2LW69</accession>
<evidence type="ECO:0000256" key="2">
    <source>
        <dbReference type="ARBA" id="ARBA00022692"/>
    </source>
</evidence>
<evidence type="ECO:0000256" key="4">
    <source>
        <dbReference type="ARBA" id="ARBA00023136"/>
    </source>
</evidence>
<evidence type="ECO:0000313" key="6">
    <source>
        <dbReference type="EMBL" id="HJB29853.1"/>
    </source>
</evidence>
<organism evidence="6 7">
    <name type="scientific">Candidatus Blautia faecavium</name>
    <dbReference type="NCBI Taxonomy" id="2838487"/>
    <lineage>
        <taxon>Bacteria</taxon>
        <taxon>Bacillati</taxon>
        <taxon>Bacillota</taxon>
        <taxon>Clostridia</taxon>
        <taxon>Lachnospirales</taxon>
        <taxon>Lachnospiraceae</taxon>
        <taxon>Blautia</taxon>
    </lineage>
</organism>
<evidence type="ECO:0000256" key="1">
    <source>
        <dbReference type="ARBA" id="ARBA00004141"/>
    </source>
</evidence>
<sequence length="75" mass="8980">MRFIDKLERKFGKYGIRNLTLYIIACYVIGYLLVYLAPNVLTYLSLDVRMILRGQVWRLITWVIYPPSTGNFLWF</sequence>
<gene>
    <name evidence="6" type="ORF">IAA06_13855</name>
</gene>
<dbReference type="EMBL" id="DWYZ01000265">
    <property type="protein sequence ID" value="HJB29853.1"/>
    <property type="molecule type" value="Genomic_DNA"/>
</dbReference>
<evidence type="ECO:0000256" key="5">
    <source>
        <dbReference type="SAM" id="Phobius"/>
    </source>
</evidence>
<dbReference type="SUPFAM" id="SSF144091">
    <property type="entry name" value="Rhomboid-like"/>
    <property type="match status" value="1"/>
</dbReference>
<reference evidence="6" key="1">
    <citation type="journal article" date="2021" name="PeerJ">
        <title>Extensive microbial diversity within the chicken gut microbiome revealed by metagenomics and culture.</title>
        <authorList>
            <person name="Gilroy R."/>
            <person name="Ravi A."/>
            <person name="Getino M."/>
            <person name="Pursley I."/>
            <person name="Horton D.L."/>
            <person name="Alikhan N.F."/>
            <person name="Baker D."/>
            <person name="Gharbi K."/>
            <person name="Hall N."/>
            <person name="Watson M."/>
            <person name="Adriaenssens E.M."/>
            <person name="Foster-Nyarko E."/>
            <person name="Jarju S."/>
            <person name="Secka A."/>
            <person name="Antonio M."/>
            <person name="Oren A."/>
            <person name="Chaudhuri R.R."/>
            <person name="La Ragione R."/>
            <person name="Hildebrand F."/>
            <person name="Pallen M.J."/>
        </authorList>
    </citation>
    <scope>NUCLEOTIDE SEQUENCE</scope>
    <source>
        <strain evidence="6">ChiSjej1B19-5720</strain>
    </source>
</reference>
<protein>
    <submittedName>
        <fullName evidence="6">Uncharacterized protein</fullName>
    </submittedName>
</protein>
<evidence type="ECO:0000313" key="7">
    <source>
        <dbReference type="Proteomes" id="UP000823842"/>
    </source>
</evidence>
<dbReference type="InterPro" id="IPR035952">
    <property type="entry name" value="Rhomboid-like_sf"/>
</dbReference>
<keyword evidence="4 5" id="KW-0472">Membrane</keyword>
<dbReference type="Proteomes" id="UP000823842">
    <property type="component" value="Unassembled WGS sequence"/>
</dbReference>
<proteinExistence type="predicted"/>
<comment type="caution">
    <text evidence="6">The sequence shown here is derived from an EMBL/GenBank/DDBJ whole genome shotgun (WGS) entry which is preliminary data.</text>
</comment>
<feature type="non-terminal residue" evidence="6">
    <location>
        <position position="75"/>
    </location>
</feature>
<name>A0A9D2LW69_9FIRM</name>